<evidence type="ECO:0000256" key="1">
    <source>
        <dbReference type="SAM" id="MobiDB-lite"/>
    </source>
</evidence>
<proteinExistence type="predicted"/>
<feature type="compositionally biased region" description="Basic and acidic residues" evidence="1">
    <location>
        <begin position="31"/>
        <end position="59"/>
    </location>
</feature>
<evidence type="ECO:0000313" key="3">
    <source>
        <dbReference type="EMBL" id="KAA0695941.1"/>
    </source>
</evidence>
<comment type="caution">
    <text evidence="3">The sequence shown here is derived from an EMBL/GenBank/DDBJ whole genome shotgun (WGS) entry which is preliminary data.</text>
</comment>
<evidence type="ECO:0008006" key="5">
    <source>
        <dbReference type="Google" id="ProtNLM"/>
    </source>
</evidence>
<organism evidence="3 4">
    <name type="scientific">Halopseudomonas laoshanensis</name>
    <dbReference type="NCBI Taxonomy" id="2268758"/>
    <lineage>
        <taxon>Bacteria</taxon>
        <taxon>Pseudomonadati</taxon>
        <taxon>Pseudomonadota</taxon>
        <taxon>Gammaproteobacteria</taxon>
        <taxon>Pseudomonadales</taxon>
        <taxon>Pseudomonadaceae</taxon>
        <taxon>Halopseudomonas</taxon>
    </lineage>
</organism>
<evidence type="ECO:0000313" key="4">
    <source>
        <dbReference type="Proteomes" id="UP000463138"/>
    </source>
</evidence>
<name>A0A7V7GXH3_9GAMM</name>
<evidence type="ECO:0000256" key="2">
    <source>
        <dbReference type="SAM" id="SignalP"/>
    </source>
</evidence>
<feature type="region of interest" description="Disordered" evidence="1">
    <location>
        <begin position="29"/>
        <end position="107"/>
    </location>
</feature>
<feature type="chain" id="PRO_5031489092" description="Secreted protein" evidence="2">
    <location>
        <begin position="29"/>
        <end position="107"/>
    </location>
</feature>
<dbReference type="RefSeq" id="WP_149330941.1">
    <property type="nucleotide sequence ID" value="NZ_QOVF01000001.1"/>
</dbReference>
<dbReference type="AlphaFoldDB" id="A0A7V7GXH3"/>
<accession>A0A7V7GXH3</accession>
<protein>
    <recommendedName>
        <fullName evidence="5">Secreted protein</fullName>
    </recommendedName>
</protein>
<dbReference type="OrthoDB" id="9981527at2"/>
<keyword evidence="4" id="KW-1185">Reference proteome</keyword>
<gene>
    <name evidence="3" type="ORF">DT594_00810</name>
</gene>
<feature type="signal peptide" evidence="2">
    <location>
        <begin position="1"/>
        <end position="28"/>
    </location>
</feature>
<sequence>MKTIKLSNILHISALSLTLGLVSGFATAGDTSKHEAEDGTRMDGQHSQQHDEQMSRDPDLESTTRSGTDDMPGQGDTDPAGTDATRSVPGAPEKGTNPATEPGDDMN</sequence>
<dbReference type="EMBL" id="QOVF01000001">
    <property type="protein sequence ID" value="KAA0695941.1"/>
    <property type="molecule type" value="Genomic_DNA"/>
</dbReference>
<dbReference type="Proteomes" id="UP000463138">
    <property type="component" value="Unassembled WGS sequence"/>
</dbReference>
<reference evidence="3 4" key="1">
    <citation type="submission" date="2018-07" db="EMBL/GenBank/DDBJ databases">
        <title>Pseudomonas laoshanensis sp. nov., isolated from soil.</title>
        <authorList>
            <person name="Sun J."/>
            <person name="Yu L."/>
            <person name="Wang M."/>
            <person name="Zhang C."/>
        </authorList>
    </citation>
    <scope>NUCLEOTIDE SEQUENCE [LARGE SCALE GENOMIC DNA]</scope>
    <source>
        <strain evidence="3 4">Y22</strain>
    </source>
</reference>
<keyword evidence="2" id="KW-0732">Signal</keyword>